<evidence type="ECO:0000259" key="2">
    <source>
        <dbReference type="PROSITE" id="PS51192"/>
    </source>
</evidence>
<dbReference type="PROSITE" id="PS51192">
    <property type="entry name" value="HELICASE_ATP_BIND_1"/>
    <property type="match status" value="1"/>
</dbReference>
<accession>A0A2A9HHK9</accession>
<dbReference type="Proteomes" id="UP000223071">
    <property type="component" value="Unassembled WGS sequence"/>
</dbReference>
<evidence type="ECO:0000313" key="4">
    <source>
        <dbReference type="EMBL" id="PFG74622.1"/>
    </source>
</evidence>
<reference evidence="4 5" key="1">
    <citation type="submission" date="2017-09" db="EMBL/GenBank/DDBJ databases">
        <title>Sequencing the genomes of two abundant thermophiles in Great Basin hot springs: Thermocrinis jamiesonii and novel Chloroflexi Thermoflexus hugenholtzii.</title>
        <authorList>
            <person name="Hedlund B."/>
        </authorList>
    </citation>
    <scope>NUCLEOTIDE SEQUENCE [LARGE SCALE GENOMIC DNA]</scope>
    <source>
        <strain evidence="4 5">G233</strain>
    </source>
</reference>
<dbReference type="InterPro" id="IPR050742">
    <property type="entry name" value="Helicase_Restrict-Modif_Enz"/>
</dbReference>
<dbReference type="GO" id="GO:0004386">
    <property type="term" value="F:helicase activity"/>
    <property type="evidence" value="ECO:0007669"/>
    <property type="project" value="UniProtKB-KW"/>
</dbReference>
<dbReference type="RefSeq" id="WP_133117581.1">
    <property type="nucleotide sequence ID" value="NZ_PDJQ01000001.1"/>
</dbReference>
<evidence type="ECO:0000259" key="3">
    <source>
        <dbReference type="PROSITE" id="PS51194"/>
    </source>
</evidence>
<dbReference type="PROSITE" id="PS51194">
    <property type="entry name" value="HELICASE_CTER"/>
    <property type="match status" value="1"/>
</dbReference>
<dbReference type="SUPFAM" id="SSF52540">
    <property type="entry name" value="P-loop containing nucleoside triphosphate hydrolases"/>
    <property type="match status" value="1"/>
</dbReference>
<evidence type="ECO:0000313" key="5">
    <source>
        <dbReference type="Proteomes" id="UP000223071"/>
    </source>
</evidence>
<dbReference type="SMART" id="SM00490">
    <property type="entry name" value="HELICc"/>
    <property type="match status" value="1"/>
</dbReference>
<dbReference type="GO" id="GO:0005829">
    <property type="term" value="C:cytosol"/>
    <property type="evidence" value="ECO:0007669"/>
    <property type="project" value="TreeGrafter"/>
</dbReference>
<feature type="compositionally biased region" description="Basic and acidic residues" evidence="1">
    <location>
        <begin position="423"/>
        <end position="432"/>
    </location>
</feature>
<protein>
    <submittedName>
        <fullName evidence="4">Superfamily II DNA or RNA helicase</fullName>
    </submittedName>
</protein>
<proteinExistence type="predicted"/>
<dbReference type="InterPro" id="IPR001650">
    <property type="entry name" value="Helicase_C-like"/>
</dbReference>
<dbReference type="GO" id="GO:0005524">
    <property type="term" value="F:ATP binding"/>
    <property type="evidence" value="ECO:0007669"/>
    <property type="project" value="InterPro"/>
</dbReference>
<gene>
    <name evidence="4" type="ORF">A9A59_1859</name>
</gene>
<dbReference type="PANTHER" id="PTHR47396">
    <property type="entry name" value="TYPE I RESTRICTION ENZYME ECOKI R PROTEIN"/>
    <property type="match status" value="1"/>
</dbReference>
<dbReference type="InterPro" id="IPR027417">
    <property type="entry name" value="P-loop_NTPase"/>
</dbReference>
<comment type="caution">
    <text evidence="4">The sequence shown here is derived from an EMBL/GenBank/DDBJ whole genome shotgun (WGS) entry which is preliminary data.</text>
</comment>
<dbReference type="SMART" id="SM00487">
    <property type="entry name" value="DEXDc"/>
    <property type="match status" value="1"/>
</dbReference>
<dbReference type="Pfam" id="PF00271">
    <property type="entry name" value="Helicase_C"/>
    <property type="match status" value="1"/>
</dbReference>
<dbReference type="EMBL" id="PDJQ01000001">
    <property type="protein sequence ID" value="PFG74622.1"/>
    <property type="molecule type" value="Genomic_DNA"/>
</dbReference>
<keyword evidence="4" id="KW-0067">ATP-binding</keyword>
<dbReference type="GO" id="GO:0016787">
    <property type="term" value="F:hydrolase activity"/>
    <property type="evidence" value="ECO:0007669"/>
    <property type="project" value="InterPro"/>
</dbReference>
<dbReference type="AlphaFoldDB" id="A0A2A9HHK9"/>
<dbReference type="PANTHER" id="PTHR47396:SF1">
    <property type="entry name" value="ATP-DEPENDENT HELICASE IRC3-RELATED"/>
    <property type="match status" value="1"/>
</dbReference>
<feature type="domain" description="Helicase C-terminal" evidence="3">
    <location>
        <begin position="266"/>
        <end position="440"/>
    </location>
</feature>
<dbReference type="Gene3D" id="3.40.50.300">
    <property type="entry name" value="P-loop containing nucleotide triphosphate hydrolases"/>
    <property type="match status" value="2"/>
</dbReference>
<keyword evidence="5" id="KW-1185">Reference proteome</keyword>
<evidence type="ECO:0000256" key="1">
    <source>
        <dbReference type="SAM" id="MobiDB-lite"/>
    </source>
</evidence>
<feature type="region of interest" description="Disordered" evidence="1">
    <location>
        <begin position="417"/>
        <end position="451"/>
    </location>
</feature>
<organism evidence="4 5">
    <name type="scientific">Tepidiforma thermophila (strain KCTC 52669 / CGMCC 1.13589 / G233)</name>
    <dbReference type="NCBI Taxonomy" id="2761530"/>
    <lineage>
        <taxon>Bacteria</taxon>
        <taxon>Bacillati</taxon>
        <taxon>Chloroflexota</taxon>
        <taxon>Tepidiformia</taxon>
        <taxon>Tepidiformales</taxon>
        <taxon>Tepidiformaceae</taxon>
        <taxon>Tepidiforma</taxon>
    </lineage>
</organism>
<keyword evidence="4" id="KW-0378">Hydrolase</keyword>
<dbReference type="Pfam" id="PF04851">
    <property type="entry name" value="ResIII"/>
    <property type="match status" value="1"/>
</dbReference>
<keyword evidence="4" id="KW-0547">Nucleotide-binding</keyword>
<sequence>MVSVDNPRLRPGQRLALERWNRALAAGSRSELVVVPVGYGKTIIGVGSFAVAAAGGHADTCLYLTPTDVLRTQVYHGLERALEVLDARLDVRKYLAENATLHRAAANRANVIVATYQQVAAAPQRYAKLCARRRVHLVCDEAHHLGERGQWAAALRALPVATTMLLSATPVRLDREPLAGARYVPVEDGEGLVIDPLVHVTMRQAWREGRILKRLAMQMKDYAVELRSADGEIYTFTASEMAELPDFDQRCVRQQLRWNDDYVQPLVREFARTLERKRALAPGQHQGLVFAATTAHAEHLARVFARHHPGLRCAVVHSGDELPAAEAEQRLRDFHAGRYDVLIQVRKASEGFDAPTVSVLLKLDAVFSREPVIQQLGRGLRYNHNLPEAQNVLHVFIGRDPRLAPIIDHLEREAALPAIPGQRNRDEPRLEVEATEDEPEQLAGEAEDRATPEIVDVVEAGDAVLDETGRLIEGQQLTMFGIPAPPPAPRAAASVAPPPAPAQREVVDLQAELQEAIDYCKTWTSRAARERAKRFGPRENHFAILNAAYARETGQRGTLSTAADYRRKGDWMKRKYLELLG</sequence>
<dbReference type="GO" id="GO:0003677">
    <property type="term" value="F:DNA binding"/>
    <property type="evidence" value="ECO:0007669"/>
    <property type="project" value="InterPro"/>
</dbReference>
<feature type="domain" description="Helicase ATP-binding" evidence="2">
    <location>
        <begin position="22"/>
        <end position="188"/>
    </location>
</feature>
<keyword evidence="4" id="KW-0347">Helicase</keyword>
<name>A0A2A9HHK9_TEPT2</name>
<dbReference type="InterPro" id="IPR006935">
    <property type="entry name" value="Helicase/UvrB_N"/>
</dbReference>
<dbReference type="InterPro" id="IPR014001">
    <property type="entry name" value="Helicase_ATP-bd"/>
</dbReference>